<evidence type="ECO:0000313" key="2">
    <source>
        <dbReference type="EnsemblMetazoa" id="GPPI023163-PA"/>
    </source>
</evidence>
<reference evidence="2" key="2">
    <citation type="submission" date="2020-05" db="UniProtKB">
        <authorList>
            <consortium name="EnsemblMetazoa"/>
        </authorList>
    </citation>
    <scope>IDENTIFICATION</scope>
    <source>
        <strain evidence="2">IAEA</strain>
    </source>
</reference>
<dbReference type="AlphaFoldDB" id="A0A1B0B9J5"/>
<evidence type="ECO:0000313" key="3">
    <source>
        <dbReference type="Proteomes" id="UP000092460"/>
    </source>
</evidence>
<keyword evidence="1" id="KW-1133">Transmembrane helix</keyword>
<keyword evidence="1" id="KW-0812">Transmembrane</keyword>
<reference evidence="3" key="1">
    <citation type="submission" date="2015-01" db="EMBL/GenBank/DDBJ databases">
        <authorList>
            <person name="Aksoy S."/>
            <person name="Warren W."/>
            <person name="Wilson R.K."/>
        </authorList>
    </citation>
    <scope>NUCLEOTIDE SEQUENCE [LARGE SCALE GENOMIC DNA]</scope>
    <source>
        <strain evidence="3">IAEA</strain>
    </source>
</reference>
<dbReference type="EMBL" id="JXJN01010479">
    <property type="status" value="NOT_ANNOTATED_CDS"/>
    <property type="molecule type" value="Genomic_DNA"/>
</dbReference>
<dbReference type="EnsemblMetazoa" id="GPPI023163-RA">
    <property type="protein sequence ID" value="GPPI023163-PA"/>
    <property type="gene ID" value="GPPI023163"/>
</dbReference>
<accession>A0A1B0B9J5</accession>
<name>A0A1B0B9J5_9MUSC</name>
<dbReference type="Proteomes" id="UP000092460">
    <property type="component" value="Unassembled WGS sequence"/>
</dbReference>
<feature type="transmembrane region" description="Helical" evidence="1">
    <location>
        <begin position="141"/>
        <end position="162"/>
    </location>
</feature>
<dbReference type="VEuPathDB" id="VectorBase:GPPI023163"/>
<protein>
    <submittedName>
        <fullName evidence="2">Uncharacterized protein</fullName>
    </submittedName>
</protein>
<proteinExistence type="predicted"/>
<evidence type="ECO:0000256" key="1">
    <source>
        <dbReference type="SAM" id="Phobius"/>
    </source>
</evidence>
<sequence length="168" mass="18965">MTGFLVMLHVPRDPRGRSDCVEKALDVTLTTDSISESPNSPMKSLSGDRECRGRIRVSIECKSLSERPEVVVVEVKSYESTFFHYIRTTTANNSTACHIAGYSASRKFMYTIVRRRLSLVELNRSAYDQFDLSLAMAFGNYLINLVGAFILQAIAVPFDYFVAFDRIN</sequence>
<keyword evidence="3" id="KW-1185">Reference proteome</keyword>
<keyword evidence="1" id="KW-0472">Membrane</keyword>
<organism evidence="2 3">
    <name type="scientific">Glossina palpalis gambiensis</name>
    <dbReference type="NCBI Taxonomy" id="67801"/>
    <lineage>
        <taxon>Eukaryota</taxon>
        <taxon>Metazoa</taxon>
        <taxon>Ecdysozoa</taxon>
        <taxon>Arthropoda</taxon>
        <taxon>Hexapoda</taxon>
        <taxon>Insecta</taxon>
        <taxon>Pterygota</taxon>
        <taxon>Neoptera</taxon>
        <taxon>Endopterygota</taxon>
        <taxon>Diptera</taxon>
        <taxon>Brachycera</taxon>
        <taxon>Muscomorpha</taxon>
        <taxon>Hippoboscoidea</taxon>
        <taxon>Glossinidae</taxon>
        <taxon>Glossina</taxon>
    </lineage>
</organism>